<sequence>PCSHPFLLHQFLQKSQQAAFSNQSTLEANCLSLGLELHGETPANGNCFFEAVSSQLRRLNCVVQKSPQELRQEVAAFIRANIVIQVSKSVCCTNQEG</sequence>
<dbReference type="EMBL" id="JBJQND010000001">
    <property type="protein sequence ID" value="KAL3888210.1"/>
    <property type="molecule type" value="Genomic_DNA"/>
</dbReference>
<name>A0ABD3XRG6_SINWO</name>
<comment type="caution">
    <text evidence="1">The sequence shown here is derived from an EMBL/GenBank/DDBJ whole genome shotgun (WGS) entry which is preliminary data.</text>
</comment>
<proteinExistence type="predicted"/>
<accession>A0ABD3XRG6</accession>
<dbReference type="Gene3D" id="3.90.70.80">
    <property type="match status" value="1"/>
</dbReference>
<dbReference type="Proteomes" id="UP001634394">
    <property type="component" value="Unassembled WGS sequence"/>
</dbReference>
<keyword evidence="2" id="KW-1185">Reference proteome</keyword>
<feature type="non-terminal residue" evidence="1">
    <location>
        <position position="97"/>
    </location>
</feature>
<organism evidence="1 2">
    <name type="scientific">Sinanodonta woodiana</name>
    <name type="common">Chinese pond mussel</name>
    <name type="synonym">Anodonta woodiana</name>
    <dbReference type="NCBI Taxonomy" id="1069815"/>
    <lineage>
        <taxon>Eukaryota</taxon>
        <taxon>Metazoa</taxon>
        <taxon>Spiralia</taxon>
        <taxon>Lophotrochozoa</taxon>
        <taxon>Mollusca</taxon>
        <taxon>Bivalvia</taxon>
        <taxon>Autobranchia</taxon>
        <taxon>Heteroconchia</taxon>
        <taxon>Palaeoheterodonta</taxon>
        <taxon>Unionida</taxon>
        <taxon>Unionoidea</taxon>
        <taxon>Unionidae</taxon>
        <taxon>Unioninae</taxon>
        <taxon>Sinanodonta</taxon>
    </lineage>
</organism>
<gene>
    <name evidence="1" type="ORF">ACJMK2_000586</name>
</gene>
<evidence type="ECO:0000313" key="2">
    <source>
        <dbReference type="Proteomes" id="UP001634394"/>
    </source>
</evidence>
<evidence type="ECO:0000313" key="1">
    <source>
        <dbReference type="EMBL" id="KAL3888210.1"/>
    </source>
</evidence>
<evidence type="ECO:0008006" key="3">
    <source>
        <dbReference type="Google" id="ProtNLM"/>
    </source>
</evidence>
<feature type="non-terminal residue" evidence="1">
    <location>
        <position position="1"/>
    </location>
</feature>
<dbReference type="AlphaFoldDB" id="A0ABD3XRG6"/>
<reference evidence="1 2" key="1">
    <citation type="submission" date="2024-11" db="EMBL/GenBank/DDBJ databases">
        <title>Chromosome-level genome assembly of the freshwater bivalve Anodonta woodiana.</title>
        <authorList>
            <person name="Chen X."/>
        </authorList>
    </citation>
    <scope>NUCLEOTIDE SEQUENCE [LARGE SCALE GENOMIC DNA]</scope>
    <source>
        <strain evidence="1">MN2024</strain>
        <tissue evidence="1">Gills</tissue>
    </source>
</reference>
<protein>
    <recommendedName>
        <fullName evidence="3">Ubiquitinyl hydrolase 1</fullName>
    </recommendedName>
</protein>